<proteinExistence type="predicted"/>
<dbReference type="Gene3D" id="1.10.150.280">
    <property type="entry name" value="AF1531-like domain"/>
    <property type="match status" value="1"/>
</dbReference>
<gene>
    <name evidence="2" type="ORF">VSF3289_02143</name>
</gene>
<dbReference type="EMBL" id="MDCJ01000002">
    <property type="protein sequence ID" value="ODS11876.1"/>
    <property type="molecule type" value="Genomic_DNA"/>
</dbReference>
<keyword evidence="1" id="KW-0732">Signal</keyword>
<dbReference type="SUPFAM" id="SSF47781">
    <property type="entry name" value="RuvA domain 2-like"/>
    <property type="match status" value="1"/>
</dbReference>
<feature type="chain" id="PRO_5009139560" description="ComE operon protein" evidence="1">
    <location>
        <begin position="24"/>
        <end position="104"/>
    </location>
</feature>
<dbReference type="NCBIfam" id="TIGR00426">
    <property type="entry name" value="competence protein ComEA helix-hairpin-helix repeat region"/>
    <property type="match status" value="1"/>
</dbReference>
<dbReference type="InterPro" id="IPR051675">
    <property type="entry name" value="Endo/Exo/Phosphatase_dom_1"/>
</dbReference>
<accession>A0A1E3WQ33</accession>
<dbReference type="RefSeq" id="WP_069446908.1">
    <property type="nucleotide sequence ID" value="NZ_MDCJ01000002.1"/>
</dbReference>
<protein>
    <recommendedName>
        <fullName evidence="4">ComE operon protein</fullName>
    </recommendedName>
</protein>
<dbReference type="PATRIC" id="fig|45658.8.peg.2153"/>
<dbReference type="AlphaFoldDB" id="A0A1E3WQ33"/>
<dbReference type="GO" id="GO:0015628">
    <property type="term" value="P:protein secretion by the type II secretion system"/>
    <property type="evidence" value="ECO:0007669"/>
    <property type="project" value="TreeGrafter"/>
</dbReference>
<reference evidence="2 3" key="1">
    <citation type="submission" date="2016-08" db="EMBL/GenBank/DDBJ databases">
        <title>Genome sequencing of Vibrio scophthalmi strain FP3289, an isolated from Paralichthys olivaceus.</title>
        <authorList>
            <person name="Han H.-J."/>
        </authorList>
    </citation>
    <scope>NUCLEOTIDE SEQUENCE [LARGE SCALE GENOMIC DNA]</scope>
    <source>
        <strain evidence="2 3">FP3289</strain>
    </source>
</reference>
<dbReference type="Pfam" id="PF12836">
    <property type="entry name" value="HHH_3"/>
    <property type="match status" value="1"/>
</dbReference>
<sequence>MNIKALVLSVVLTFSLPFTAVLAAQQPDSPPENPKYDGIEIVVNVNQASAQEIADLLKGIGLAKAQAIVDYRDQQGPFKRIEDLAKVSGVGEATVAKNVGRIEL</sequence>
<comment type="caution">
    <text evidence="2">The sequence shown here is derived from an EMBL/GenBank/DDBJ whole genome shotgun (WGS) entry which is preliminary data.</text>
</comment>
<evidence type="ECO:0000256" key="1">
    <source>
        <dbReference type="SAM" id="SignalP"/>
    </source>
</evidence>
<dbReference type="OrthoDB" id="7510573at2"/>
<dbReference type="PANTHER" id="PTHR21180">
    <property type="entry name" value="ENDONUCLEASE/EXONUCLEASE/PHOSPHATASE FAMILY DOMAIN-CONTAINING PROTEIN 1"/>
    <property type="match status" value="1"/>
</dbReference>
<dbReference type="InterPro" id="IPR004509">
    <property type="entry name" value="Competence_ComEA_HhH"/>
</dbReference>
<name>A0A1E3WQ33_9VIBR</name>
<dbReference type="Proteomes" id="UP000095131">
    <property type="component" value="Unassembled WGS sequence"/>
</dbReference>
<dbReference type="GO" id="GO:0015627">
    <property type="term" value="C:type II protein secretion system complex"/>
    <property type="evidence" value="ECO:0007669"/>
    <property type="project" value="TreeGrafter"/>
</dbReference>
<evidence type="ECO:0008006" key="4">
    <source>
        <dbReference type="Google" id="ProtNLM"/>
    </source>
</evidence>
<dbReference type="InterPro" id="IPR010994">
    <property type="entry name" value="RuvA_2-like"/>
</dbReference>
<dbReference type="PANTHER" id="PTHR21180:SF32">
    <property type="entry name" value="ENDONUCLEASE_EXONUCLEASE_PHOSPHATASE FAMILY DOMAIN-CONTAINING PROTEIN 1"/>
    <property type="match status" value="1"/>
</dbReference>
<evidence type="ECO:0000313" key="2">
    <source>
        <dbReference type="EMBL" id="ODS11876.1"/>
    </source>
</evidence>
<feature type="signal peptide" evidence="1">
    <location>
        <begin position="1"/>
        <end position="23"/>
    </location>
</feature>
<organism evidence="2 3">
    <name type="scientific">Vibrio scophthalmi</name>
    <dbReference type="NCBI Taxonomy" id="45658"/>
    <lineage>
        <taxon>Bacteria</taxon>
        <taxon>Pseudomonadati</taxon>
        <taxon>Pseudomonadota</taxon>
        <taxon>Gammaproteobacteria</taxon>
        <taxon>Vibrionales</taxon>
        <taxon>Vibrionaceae</taxon>
        <taxon>Vibrio</taxon>
    </lineage>
</organism>
<evidence type="ECO:0000313" key="3">
    <source>
        <dbReference type="Proteomes" id="UP000095131"/>
    </source>
</evidence>